<dbReference type="SUPFAM" id="SSF48452">
    <property type="entry name" value="TPR-like"/>
    <property type="match status" value="1"/>
</dbReference>
<evidence type="ECO:0000259" key="7">
    <source>
        <dbReference type="Pfam" id="PF23914"/>
    </source>
</evidence>
<dbReference type="InterPro" id="IPR056413">
    <property type="entry name" value="TPR_CcmH_CycH"/>
</dbReference>
<feature type="domain" description="Cytochrome c-type biogenesis protein H TPR" evidence="7">
    <location>
        <begin position="133"/>
        <end position="269"/>
    </location>
</feature>
<keyword evidence="4" id="KW-0802">TPR repeat</keyword>
<accession>A0A2I6S2S9</accession>
<dbReference type="InterPro" id="IPR056412">
    <property type="entry name" value="Ig_CycH"/>
</dbReference>
<evidence type="ECO:0000256" key="5">
    <source>
        <dbReference type="SAM" id="Phobius"/>
    </source>
</evidence>
<dbReference type="PANTHER" id="PTHR47870:SF1">
    <property type="entry name" value="CYTOCHROME C-TYPE BIOGENESIS PROTEIN CCMH"/>
    <property type="match status" value="1"/>
</dbReference>
<feature type="transmembrane region" description="Helical" evidence="5">
    <location>
        <begin position="97"/>
        <end position="117"/>
    </location>
</feature>
<dbReference type="AlphaFoldDB" id="A0A2I6S2S9"/>
<dbReference type="PANTHER" id="PTHR47870">
    <property type="entry name" value="CYTOCHROME C-TYPE BIOGENESIS PROTEIN CCMH"/>
    <property type="match status" value="1"/>
</dbReference>
<dbReference type="Pfam" id="PF23892">
    <property type="entry name" value="Ig_CycH"/>
    <property type="match status" value="1"/>
</dbReference>
<proteinExistence type="predicted"/>
<protein>
    <submittedName>
        <fullName evidence="8">C-type cytochrome biogenesis protein CcmI</fullName>
    </submittedName>
</protein>
<organism evidence="8 9">
    <name type="scientific">Pseudazoarcus pumilus</name>
    <dbReference type="NCBI Taxonomy" id="2067960"/>
    <lineage>
        <taxon>Bacteria</taxon>
        <taxon>Pseudomonadati</taxon>
        <taxon>Pseudomonadota</taxon>
        <taxon>Betaproteobacteria</taxon>
        <taxon>Rhodocyclales</taxon>
        <taxon>Zoogloeaceae</taxon>
        <taxon>Pseudazoarcus</taxon>
    </lineage>
</organism>
<evidence type="ECO:0000256" key="1">
    <source>
        <dbReference type="ARBA" id="ARBA00004196"/>
    </source>
</evidence>
<reference evidence="8 9" key="1">
    <citation type="submission" date="2018-01" db="EMBL/GenBank/DDBJ databases">
        <authorList>
            <person name="Fu G.-Y."/>
        </authorList>
    </citation>
    <scope>NUCLEOTIDE SEQUENCE [LARGE SCALE GENOMIC DNA]</scope>
    <source>
        <strain evidence="8 9">SY39</strain>
    </source>
</reference>
<dbReference type="InterPro" id="IPR017560">
    <property type="entry name" value="Cyt_c_biogenesis_CcmI"/>
</dbReference>
<dbReference type="InterPro" id="IPR011990">
    <property type="entry name" value="TPR-like_helical_dom_sf"/>
</dbReference>
<feature type="domain" description="Cytochrome c-type biogenesis protein H Ig-like" evidence="6">
    <location>
        <begin position="305"/>
        <end position="405"/>
    </location>
</feature>
<evidence type="ECO:0000256" key="2">
    <source>
        <dbReference type="ARBA" id="ARBA00022737"/>
    </source>
</evidence>
<dbReference type="EMBL" id="CP025682">
    <property type="protein sequence ID" value="AUN93545.1"/>
    <property type="molecule type" value="Genomic_DNA"/>
</dbReference>
<evidence type="ECO:0000256" key="4">
    <source>
        <dbReference type="ARBA" id="ARBA00022803"/>
    </source>
</evidence>
<dbReference type="Gene3D" id="1.25.40.10">
    <property type="entry name" value="Tetratricopeptide repeat domain"/>
    <property type="match status" value="1"/>
</dbReference>
<evidence type="ECO:0000313" key="9">
    <source>
        <dbReference type="Proteomes" id="UP000242205"/>
    </source>
</evidence>
<sequence>MSVFVLLSAILVAGALLFVLPPLLGRGARRRADAEKRAQAEVAIAVLREQLADLKAEHAAGRVDDEAFARNRAELEARVLEEGQFVESDADVRPSKAWAIAMVLAVPLLAVLVYGAIGEPAALDPEARVAQAEAPAEQLTPEQISGLVAQLADRLAEDPSDETGWAMLARSYTMLGEFERAQATWERIGANIPDNAMLMADWADLLVAAQQGDFEGEPRRLIERALELEPDNFKALALAGAAAFEREDYPTASSYWERILEQVPREDAAYASVVASINEARSRGGMELMDAPDLPAAPAPVTLAGQVRLAAESPAALPPQATAFVFVRAPEGGMPFAAIRFPAADLPTTFDFSGAARMNDAPLPDELMLFARVSMSGEAAPQPGDLEATPVTVAPDASGVVLVIDRVRE</sequence>
<keyword evidence="3" id="KW-0201">Cytochrome c-type biogenesis</keyword>
<evidence type="ECO:0000313" key="8">
    <source>
        <dbReference type="EMBL" id="AUN93545.1"/>
    </source>
</evidence>
<dbReference type="OrthoDB" id="9776053at2"/>
<evidence type="ECO:0000259" key="6">
    <source>
        <dbReference type="Pfam" id="PF23892"/>
    </source>
</evidence>
<keyword evidence="5" id="KW-1133">Transmembrane helix</keyword>
<dbReference type="Pfam" id="PF23914">
    <property type="entry name" value="TPR_CcmH_CycH"/>
    <property type="match status" value="1"/>
</dbReference>
<dbReference type="RefSeq" id="WP_102245619.1">
    <property type="nucleotide sequence ID" value="NZ_CP025682.1"/>
</dbReference>
<keyword evidence="5" id="KW-0812">Transmembrane</keyword>
<keyword evidence="9" id="KW-1185">Reference proteome</keyword>
<dbReference type="InterPro" id="IPR051263">
    <property type="entry name" value="C-type_cytochrome_biogenesis"/>
</dbReference>
<name>A0A2I6S2S9_9RHOO</name>
<gene>
    <name evidence="8" type="primary">ccmI</name>
    <name evidence="8" type="ORF">C0099_00500</name>
</gene>
<evidence type="ECO:0000256" key="3">
    <source>
        <dbReference type="ARBA" id="ARBA00022748"/>
    </source>
</evidence>
<dbReference type="NCBIfam" id="TIGR03142">
    <property type="entry name" value="cytochro_ccmI"/>
    <property type="match status" value="1"/>
</dbReference>
<dbReference type="GO" id="GO:0030313">
    <property type="term" value="C:cell envelope"/>
    <property type="evidence" value="ECO:0007669"/>
    <property type="project" value="UniProtKB-SubCell"/>
</dbReference>
<dbReference type="GO" id="GO:0017004">
    <property type="term" value="P:cytochrome complex assembly"/>
    <property type="evidence" value="ECO:0007669"/>
    <property type="project" value="UniProtKB-KW"/>
</dbReference>
<comment type="subcellular location">
    <subcellularLocation>
        <location evidence="1">Cell envelope</location>
    </subcellularLocation>
</comment>
<dbReference type="KEGG" id="atw:C0099_00500"/>
<dbReference type="Proteomes" id="UP000242205">
    <property type="component" value="Chromosome"/>
</dbReference>
<feature type="transmembrane region" description="Helical" evidence="5">
    <location>
        <begin position="6"/>
        <end position="24"/>
    </location>
</feature>
<keyword evidence="5" id="KW-0472">Membrane</keyword>
<keyword evidence="2" id="KW-0677">Repeat</keyword>